<dbReference type="SUPFAM" id="SSF56219">
    <property type="entry name" value="DNase I-like"/>
    <property type="match status" value="1"/>
</dbReference>
<gene>
    <name evidence="2" type="ORF">PACLA_8A026043</name>
</gene>
<dbReference type="AlphaFoldDB" id="A0A7D9LW84"/>
<evidence type="ECO:0000313" key="2">
    <source>
        <dbReference type="EMBL" id="CAB4040141.1"/>
    </source>
</evidence>
<dbReference type="Proteomes" id="UP001152795">
    <property type="component" value="Unassembled WGS sequence"/>
</dbReference>
<feature type="domain" description="Endonuclease/exonuclease/phosphatase" evidence="1">
    <location>
        <begin position="12"/>
        <end position="104"/>
    </location>
</feature>
<dbReference type="InterPro" id="IPR005135">
    <property type="entry name" value="Endo/exonuclease/phosphatase"/>
</dbReference>
<dbReference type="OrthoDB" id="5987123at2759"/>
<evidence type="ECO:0000259" key="1">
    <source>
        <dbReference type="Pfam" id="PF03372"/>
    </source>
</evidence>
<organism evidence="2 3">
    <name type="scientific">Paramuricea clavata</name>
    <name type="common">Red gorgonian</name>
    <name type="synonym">Violescent sea-whip</name>
    <dbReference type="NCBI Taxonomy" id="317549"/>
    <lineage>
        <taxon>Eukaryota</taxon>
        <taxon>Metazoa</taxon>
        <taxon>Cnidaria</taxon>
        <taxon>Anthozoa</taxon>
        <taxon>Octocorallia</taxon>
        <taxon>Malacalcyonacea</taxon>
        <taxon>Plexauridae</taxon>
        <taxon>Paramuricea</taxon>
    </lineage>
</organism>
<comment type="caution">
    <text evidence="2">The sequence shown here is derived from an EMBL/GenBank/DDBJ whole genome shotgun (WGS) entry which is preliminary data.</text>
</comment>
<dbReference type="PANTHER" id="PTHR47510:SF3">
    <property type="entry name" value="ENDO_EXONUCLEASE_PHOSPHATASE DOMAIN-CONTAINING PROTEIN"/>
    <property type="match status" value="1"/>
</dbReference>
<reference evidence="2" key="1">
    <citation type="submission" date="2020-04" db="EMBL/GenBank/DDBJ databases">
        <authorList>
            <person name="Alioto T."/>
            <person name="Alioto T."/>
            <person name="Gomez Garrido J."/>
        </authorList>
    </citation>
    <scope>NUCLEOTIDE SEQUENCE</scope>
    <source>
        <strain evidence="2">A484AB</strain>
    </source>
</reference>
<accession>A0A7D9LW84</accession>
<dbReference type="PANTHER" id="PTHR47510">
    <property type="entry name" value="REVERSE TRANSCRIPTASE DOMAIN-CONTAINING PROTEIN"/>
    <property type="match status" value="1"/>
</dbReference>
<dbReference type="Gene3D" id="3.60.10.10">
    <property type="entry name" value="Endonuclease/exonuclease/phosphatase"/>
    <property type="match status" value="1"/>
</dbReference>
<feature type="non-terminal residue" evidence="2">
    <location>
        <position position="1"/>
    </location>
</feature>
<protein>
    <recommendedName>
        <fullName evidence="1">Endonuclease/exonuclease/phosphatase domain-containing protein</fullName>
    </recommendedName>
</protein>
<dbReference type="EMBL" id="CACRXK020026353">
    <property type="protein sequence ID" value="CAB4040141.1"/>
    <property type="molecule type" value="Genomic_DNA"/>
</dbReference>
<dbReference type="Pfam" id="PF03372">
    <property type="entry name" value="Exo_endo_phos"/>
    <property type="match status" value="1"/>
</dbReference>
<proteinExistence type="predicted"/>
<dbReference type="InterPro" id="IPR036691">
    <property type="entry name" value="Endo/exonu/phosph_ase_sf"/>
</dbReference>
<sequence length="133" mass="14993">IPGFSSIRKDRRDDQRGGGLCTYIRNTLDFLELKDLSHPDIESQWFLIKPKRLPRGIDAIVVASVYHPPQNNDSTLRNHLFESLDNALINFPNAGIVLLGDFNQFKPGSLTSSFNLKQVVKRSTRGNNTPQSD</sequence>
<keyword evidence="3" id="KW-1185">Reference proteome</keyword>
<evidence type="ECO:0000313" key="3">
    <source>
        <dbReference type="Proteomes" id="UP001152795"/>
    </source>
</evidence>
<name>A0A7D9LW84_PARCT</name>